<dbReference type="RefSeq" id="WP_135616364.1">
    <property type="nucleotide sequence ID" value="NZ_JBNURZ010000005.1"/>
</dbReference>
<feature type="transmembrane region" description="Helical" evidence="1">
    <location>
        <begin position="84"/>
        <end position="101"/>
    </location>
</feature>
<sequence>MKLKNYTKLTAIGFAGISIFALSLPMWEKTDEFGLYFALGIGLLFAFFSYLKFKEVKEIREEEQAFAPPLDATVAEKIKYFKNMMYLSFVSFPFLSIVIAWDLNKLESGSVERVSIWAPVAFVYEQLGYWPGVLFVPLLGILVIFLSIKKIRQMKSEEKA</sequence>
<dbReference type="Proteomes" id="UP000297871">
    <property type="component" value="Unassembled WGS sequence"/>
</dbReference>
<gene>
    <name evidence="2" type="ORF">EHQ52_17015</name>
</gene>
<feature type="transmembrane region" description="Helical" evidence="1">
    <location>
        <begin position="33"/>
        <end position="51"/>
    </location>
</feature>
<comment type="caution">
    <text evidence="2">The sequence shown here is derived from an EMBL/GenBank/DDBJ whole genome shotgun (WGS) entry which is preliminary data.</text>
</comment>
<keyword evidence="1" id="KW-1133">Transmembrane helix</keyword>
<feature type="transmembrane region" description="Helical" evidence="1">
    <location>
        <begin position="129"/>
        <end position="148"/>
    </location>
</feature>
<keyword evidence="1" id="KW-0812">Transmembrane</keyword>
<keyword evidence="1" id="KW-0472">Membrane</keyword>
<accession>A0A4R9J636</accession>
<protein>
    <submittedName>
        <fullName evidence="2">Uncharacterized protein</fullName>
    </submittedName>
</protein>
<evidence type="ECO:0000313" key="2">
    <source>
        <dbReference type="EMBL" id="TGL31627.1"/>
    </source>
</evidence>
<feature type="transmembrane region" description="Helical" evidence="1">
    <location>
        <begin position="9"/>
        <end position="27"/>
    </location>
</feature>
<evidence type="ECO:0000313" key="3">
    <source>
        <dbReference type="Proteomes" id="UP000297871"/>
    </source>
</evidence>
<keyword evidence="3" id="KW-1185">Reference proteome</keyword>
<dbReference type="OrthoDB" id="330959at2"/>
<dbReference type="AlphaFoldDB" id="A0A4R9J636"/>
<dbReference type="EMBL" id="RQFY01000007">
    <property type="protein sequence ID" value="TGL31627.1"/>
    <property type="molecule type" value="Genomic_DNA"/>
</dbReference>
<reference evidence="2" key="1">
    <citation type="journal article" date="2019" name="PLoS Negl. Trop. Dis.">
        <title>Revisiting the worldwide diversity of Leptospira species in the environment.</title>
        <authorList>
            <person name="Vincent A.T."/>
            <person name="Schiettekatte O."/>
            <person name="Bourhy P."/>
            <person name="Veyrier F.J."/>
            <person name="Picardeau M."/>
        </authorList>
    </citation>
    <scope>NUCLEOTIDE SEQUENCE [LARGE SCALE GENOMIC DNA]</scope>
    <source>
        <strain evidence="2">201800265</strain>
    </source>
</reference>
<organism evidence="2 3">
    <name type="scientific">Leptospira koniambonensis</name>
    <dbReference type="NCBI Taxonomy" id="2484950"/>
    <lineage>
        <taxon>Bacteria</taxon>
        <taxon>Pseudomonadati</taxon>
        <taxon>Spirochaetota</taxon>
        <taxon>Spirochaetia</taxon>
        <taxon>Leptospirales</taxon>
        <taxon>Leptospiraceae</taxon>
        <taxon>Leptospira</taxon>
    </lineage>
</organism>
<proteinExistence type="predicted"/>
<name>A0A4R9J636_9LEPT</name>
<evidence type="ECO:0000256" key="1">
    <source>
        <dbReference type="SAM" id="Phobius"/>
    </source>
</evidence>